<keyword evidence="8" id="KW-1185">Reference proteome</keyword>
<dbReference type="InterPro" id="IPR004843">
    <property type="entry name" value="Calcineurin-like_PHP"/>
</dbReference>
<dbReference type="InterPro" id="IPR006179">
    <property type="entry name" value="5_nucleotidase/apyrase"/>
</dbReference>
<feature type="domain" description="Calcineurin-like phosphoesterase" evidence="4">
    <location>
        <begin position="7"/>
        <end position="211"/>
    </location>
</feature>
<protein>
    <recommendedName>
        <fullName evidence="9">5'-nucleotidase</fullName>
    </recommendedName>
</protein>
<evidence type="ECO:0000313" key="8">
    <source>
        <dbReference type="Proteomes" id="UP000653565"/>
    </source>
</evidence>
<sequence length="636" mass="70514">MEIEICILHFNDVYHINNIELISRFAGLIRSFEPKPLVIFSGDVFSPSLEASLLKGEHMVPFLNHLNVDIACYGNHDFDFGEKRLVELSRKVHFPWVLSNVLRVTEDGDVSSEPLACGERYIIRAVQGYKVGFIGLAGTDWPSNCQNLPPLYIKDPAMVAQELARYLRLNEGCDFVIAISHSRLAEDIRIANNAAHGITKVDLILGGHDHEVLHRFHGDTEDDSEIIQQGTRNEDIVSNGVVDQVAGDIRIVKSGTNWRGVSIVRLIARRLPDGRATIDTVKLKQYVDIAQSSECSSLSVCPRIRKMAAEIQQRIGSVVQKPLVHTTTPLDGRCSVIRSSETNLGNMLADAYRAYYGADIALVNSGSIRCDRIIEPLSSPLRVKDIIEICPFENPVVVKRVSGHALHEALENSVSDLHVDGRFMQCSGLHVVADWQQQEGHRILQLSFVQSSFAPSKQIVPSQIYTVVMSSFIAAGFDGYTCFQSAETLVDKETAVTDTGLLLQIFGRRHPPADLPRCRAQNHRETDEGSIGGQIFGLIDGGYLTRQIDKDKLRFVVQVQPVEALYTYGNPIWEKVANTAPPCPPRPAIFDSESVPEKIPCGLISMAPLSEYSGSLPWRLSRGSLQYARGSVRRGL</sequence>
<evidence type="ECO:0000256" key="3">
    <source>
        <dbReference type="RuleBase" id="RU362119"/>
    </source>
</evidence>
<dbReference type="Pfam" id="PF00149">
    <property type="entry name" value="Metallophos"/>
    <property type="match status" value="1"/>
</dbReference>
<dbReference type="GO" id="GO:0009166">
    <property type="term" value="P:nucleotide catabolic process"/>
    <property type="evidence" value="ECO:0007669"/>
    <property type="project" value="InterPro"/>
</dbReference>
<organism evidence="7 8">
    <name type="scientific">Aspergillus fumigatiaffinis</name>
    <dbReference type="NCBI Taxonomy" id="340414"/>
    <lineage>
        <taxon>Eukaryota</taxon>
        <taxon>Fungi</taxon>
        <taxon>Dikarya</taxon>
        <taxon>Ascomycota</taxon>
        <taxon>Pezizomycotina</taxon>
        <taxon>Eurotiomycetes</taxon>
        <taxon>Eurotiomycetidae</taxon>
        <taxon>Eurotiales</taxon>
        <taxon>Aspergillaceae</taxon>
        <taxon>Aspergillus</taxon>
        <taxon>Aspergillus subgen. Fumigati</taxon>
    </lineage>
</organism>
<dbReference type="GO" id="GO:0000166">
    <property type="term" value="F:nucleotide binding"/>
    <property type="evidence" value="ECO:0007669"/>
    <property type="project" value="UniProtKB-KW"/>
</dbReference>
<reference evidence="7" key="2">
    <citation type="submission" date="2020-04" db="EMBL/GenBank/DDBJ databases">
        <authorList>
            <person name="Santos R.A.C."/>
            <person name="Steenwyk J.L."/>
            <person name="Rivero-Menendez O."/>
            <person name="Mead M.E."/>
            <person name="Silva L.P."/>
            <person name="Bastos R.W."/>
            <person name="Alastruey-Izquierdo A."/>
            <person name="Goldman G.H."/>
            <person name="Rokas A."/>
        </authorList>
    </citation>
    <scope>NUCLEOTIDE SEQUENCE</scope>
    <source>
        <strain evidence="7">CNM-CM6805</strain>
    </source>
</reference>
<evidence type="ECO:0008006" key="9">
    <source>
        <dbReference type="Google" id="ProtNLM"/>
    </source>
</evidence>
<dbReference type="InterPro" id="IPR036907">
    <property type="entry name" value="5'-Nucleotdase_C_sf"/>
</dbReference>
<dbReference type="EMBL" id="JAAAPX010000092">
    <property type="protein sequence ID" value="KAF4232298.1"/>
    <property type="molecule type" value="Genomic_DNA"/>
</dbReference>
<dbReference type="SUPFAM" id="SSF55816">
    <property type="entry name" value="5'-nucleotidase (syn. UDP-sugar hydrolase), C-terminal domain"/>
    <property type="match status" value="1"/>
</dbReference>
<keyword evidence="3" id="KW-0378">Hydrolase</keyword>
<dbReference type="Gene3D" id="3.60.21.10">
    <property type="match status" value="1"/>
</dbReference>
<keyword evidence="2" id="KW-0732">Signal</keyword>
<evidence type="ECO:0000259" key="4">
    <source>
        <dbReference type="Pfam" id="PF00149"/>
    </source>
</evidence>
<dbReference type="InterPro" id="IPR029052">
    <property type="entry name" value="Metallo-depent_PP-like"/>
</dbReference>
<evidence type="ECO:0000259" key="5">
    <source>
        <dbReference type="Pfam" id="PF02872"/>
    </source>
</evidence>
<feature type="domain" description="Transcription factor tau subunit sfc3/Tfc3 C-terminal" evidence="6">
    <location>
        <begin position="535"/>
        <end position="584"/>
    </location>
</feature>
<feature type="domain" description="5'-Nucleotidase C-terminal" evidence="5">
    <location>
        <begin position="331"/>
        <end position="484"/>
    </location>
</feature>
<dbReference type="Pfam" id="PF02872">
    <property type="entry name" value="5_nucleotid_C"/>
    <property type="match status" value="1"/>
</dbReference>
<accession>A0A8H4M8L2</accession>
<name>A0A8H4M8L2_9EURO</name>
<dbReference type="InterPro" id="IPR008334">
    <property type="entry name" value="5'-Nucleotdase_C"/>
</dbReference>
<evidence type="ECO:0000256" key="1">
    <source>
        <dbReference type="ARBA" id="ARBA00006654"/>
    </source>
</evidence>
<evidence type="ECO:0000256" key="2">
    <source>
        <dbReference type="ARBA" id="ARBA00022729"/>
    </source>
</evidence>
<dbReference type="OrthoDB" id="10252235at2759"/>
<dbReference type="AlphaFoldDB" id="A0A8H4M8L2"/>
<gene>
    <name evidence="7" type="ORF">CNMCM6805_010036</name>
</gene>
<proteinExistence type="inferred from homology"/>
<dbReference type="Gene3D" id="3.90.780.10">
    <property type="entry name" value="5'-Nucleotidase, C-terminal domain"/>
    <property type="match status" value="1"/>
</dbReference>
<evidence type="ECO:0000259" key="6">
    <source>
        <dbReference type="Pfam" id="PF20222"/>
    </source>
</evidence>
<comment type="caution">
    <text evidence="7">The sequence shown here is derived from an EMBL/GenBank/DDBJ whole genome shotgun (WGS) entry which is preliminary data.</text>
</comment>
<dbReference type="Proteomes" id="UP000653565">
    <property type="component" value="Unassembled WGS sequence"/>
</dbReference>
<dbReference type="GO" id="GO:0016787">
    <property type="term" value="F:hydrolase activity"/>
    <property type="evidence" value="ECO:0007669"/>
    <property type="project" value="UniProtKB-KW"/>
</dbReference>
<dbReference type="SUPFAM" id="SSF56300">
    <property type="entry name" value="Metallo-dependent phosphatases"/>
    <property type="match status" value="1"/>
</dbReference>
<dbReference type="InterPro" id="IPR046488">
    <property type="entry name" value="Sfc3/Tfc3_C"/>
</dbReference>
<reference evidence="7" key="1">
    <citation type="journal article" date="2020" name="bioRxiv">
        <title>Genomic and phenotypic heterogeneity of clinical isolates of the human pathogens Aspergillus fumigatus, Aspergillus lentulus and Aspergillus fumigatiaffinis.</title>
        <authorList>
            <person name="dos Santos R.A.C."/>
            <person name="Steenwyk J.L."/>
            <person name="Rivero-Menendez O."/>
            <person name="Mead M.E."/>
            <person name="Silva L.P."/>
            <person name="Bastos R.W."/>
            <person name="Alastruey-Izquierdo A."/>
            <person name="Goldman G.H."/>
            <person name="Rokas A."/>
        </authorList>
    </citation>
    <scope>NUCLEOTIDE SEQUENCE</scope>
    <source>
        <strain evidence="7">CNM-CM6805</strain>
    </source>
</reference>
<dbReference type="PANTHER" id="PTHR11575">
    <property type="entry name" value="5'-NUCLEOTIDASE-RELATED"/>
    <property type="match status" value="1"/>
</dbReference>
<evidence type="ECO:0000313" key="7">
    <source>
        <dbReference type="EMBL" id="KAF4232298.1"/>
    </source>
</evidence>
<keyword evidence="3" id="KW-0547">Nucleotide-binding</keyword>
<comment type="similarity">
    <text evidence="1 3">Belongs to the 5'-nucleotidase family.</text>
</comment>
<dbReference type="PRINTS" id="PR01607">
    <property type="entry name" value="APYRASEFAMLY"/>
</dbReference>
<dbReference type="PANTHER" id="PTHR11575:SF41">
    <property type="entry name" value="PUTATIVE (AFU_ORTHOLOGUE AFUA_1G01160)-RELATED"/>
    <property type="match status" value="1"/>
</dbReference>
<dbReference type="Pfam" id="PF20222">
    <property type="entry name" value="DUF6581"/>
    <property type="match status" value="1"/>
</dbReference>